<dbReference type="GO" id="GO:0004526">
    <property type="term" value="F:ribonuclease P activity"/>
    <property type="evidence" value="ECO:0007669"/>
    <property type="project" value="TreeGrafter"/>
</dbReference>
<evidence type="ECO:0000313" key="2">
    <source>
        <dbReference type="EMBL" id="CDO95385.1"/>
    </source>
</evidence>
<gene>
    <name evidence="2" type="ORF">KLDO_g3628</name>
</gene>
<dbReference type="EMBL" id="CCBQ010000045">
    <property type="protein sequence ID" value="CDO95385.1"/>
    <property type="molecule type" value="Genomic_DNA"/>
</dbReference>
<feature type="region of interest" description="Disordered" evidence="1">
    <location>
        <begin position="197"/>
        <end position="219"/>
    </location>
</feature>
<dbReference type="GO" id="GO:0005655">
    <property type="term" value="C:nucleolar ribonuclease P complex"/>
    <property type="evidence" value="ECO:0007669"/>
    <property type="project" value="TreeGrafter"/>
</dbReference>
<protein>
    <submittedName>
        <fullName evidence="2">WGS project CCBQ000000000 data, contig 00015</fullName>
    </submittedName>
</protein>
<dbReference type="GO" id="GO:0005829">
    <property type="term" value="C:cytosol"/>
    <property type="evidence" value="ECO:0007669"/>
    <property type="project" value="TreeGrafter"/>
</dbReference>
<dbReference type="GO" id="GO:0034965">
    <property type="term" value="P:intronic box C/D snoRNA processing"/>
    <property type="evidence" value="ECO:0007669"/>
    <property type="project" value="TreeGrafter"/>
</dbReference>
<accession>A0A0A8LB20</accession>
<name>A0A0A8LB20_9SACH</name>
<evidence type="ECO:0000313" key="3">
    <source>
        <dbReference type="Proteomes" id="UP000031516"/>
    </source>
</evidence>
<dbReference type="Proteomes" id="UP000031516">
    <property type="component" value="Unassembled WGS sequence"/>
</dbReference>
<dbReference type="InterPro" id="IPR013241">
    <property type="entry name" value="RNase_P_Pop3"/>
</dbReference>
<dbReference type="GO" id="GO:0000171">
    <property type="term" value="F:ribonuclease MRP activity"/>
    <property type="evidence" value="ECO:0007669"/>
    <property type="project" value="TreeGrafter"/>
</dbReference>
<sequence length="219" mass="25123">MSSVRKEEKRVAKRRQVYKPILDNPFTNEGKLWPHVTDQNLVFQLLEEKVLKRWKLLQEVGKDDACVTVGFNEIVGLLSPRDTETPSDARDEYLLFVCTKDLPSVLISQIPILCEISRLTVKLVQLPRFSLARFEDAFKDVKHNGMCLVRADDHYKNFARLIADKVESLSIPWLHSAEFQRAPVKLVATTAPILKKTAASDAKKPQKQQQQQQQQQRSS</sequence>
<dbReference type="PANTHER" id="PTHR28272">
    <property type="entry name" value="RIBONUCLEASES P/MRP PROTEIN SUBUNIT POP3"/>
    <property type="match status" value="1"/>
</dbReference>
<reference evidence="2 3" key="1">
    <citation type="submission" date="2014-03" db="EMBL/GenBank/DDBJ databases">
        <title>The genome of Kluyveromyces dobzhanskii.</title>
        <authorList>
            <person name="Nystedt B."/>
            <person name="Astrom S."/>
        </authorList>
    </citation>
    <scope>NUCLEOTIDE SEQUENCE [LARGE SCALE GENOMIC DNA]</scope>
    <source>
        <strain evidence="2 3">CBS 2104</strain>
    </source>
</reference>
<organism evidence="2 3">
    <name type="scientific">Kluyveromyces dobzhanskii CBS 2104</name>
    <dbReference type="NCBI Taxonomy" id="1427455"/>
    <lineage>
        <taxon>Eukaryota</taxon>
        <taxon>Fungi</taxon>
        <taxon>Dikarya</taxon>
        <taxon>Ascomycota</taxon>
        <taxon>Saccharomycotina</taxon>
        <taxon>Saccharomycetes</taxon>
        <taxon>Saccharomycetales</taxon>
        <taxon>Saccharomycetaceae</taxon>
        <taxon>Kluyveromyces</taxon>
    </lineage>
</organism>
<dbReference type="PANTHER" id="PTHR28272:SF1">
    <property type="entry name" value="RIBONUCLEASES P_MRP PROTEIN SUBUNIT POP3"/>
    <property type="match status" value="1"/>
</dbReference>
<feature type="compositionally biased region" description="Low complexity" evidence="1">
    <location>
        <begin position="207"/>
        <end position="219"/>
    </location>
</feature>
<dbReference type="Pfam" id="PF08228">
    <property type="entry name" value="RNase_P_pop3"/>
    <property type="match status" value="1"/>
</dbReference>
<comment type="caution">
    <text evidence="2">The sequence shown here is derived from an EMBL/GenBank/DDBJ whole genome shotgun (WGS) entry which is preliminary data.</text>
</comment>
<dbReference type="GO" id="GO:0006364">
    <property type="term" value="P:rRNA processing"/>
    <property type="evidence" value="ECO:0007669"/>
    <property type="project" value="InterPro"/>
</dbReference>
<dbReference type="AlphaFoldDB" id="A0A0A8LB20"/>
<keyword evidence="3" id="KW-1185">Reference proteome</keyword>
<dbReference type="GO" id="GO:0008033">
    <property type="term" value="P:tRNA processing"/>
    <property type="evidence" value="ECO:0007669"/>
    <property type="project" value="InterPro"/>
</dbReference>
<evidence type="ECO:0000256" key="1">
    <source>
        <dbReference type="SAM" id="MobiDB-lite"/>
    </source>
</evidence>
<proteinExistence type="predicted"/>
<dbReference type="OrthoDB" id="20109at2759"/>
<dbReference type="GO" id="GO:0000172">
    <property type="term" value="C:ribonuclease MRP complex"/>
    <property type="evidence" value="ECO:0007669"/>
    <property type="project" value="TreeGrafter"/>
</dbReference>